<comment type="caution">
    <text evidence="1">The sequence shown here is derived from an EMBL/GenBank/DDBJ whole genome shotgun (WGS) entry which is preliminary data.</text>
</comment>
<accession>A0A448X7K3</accession>
<organism evidence="1 2">
    <name type="scientific">Protopolystoma xenopodis</name>
    <dbReference type="NCBI Taxonomy" id="117903"/>
    <lineage>
        <taxon>Eukaryota</taxon>
        <taxon>Metazoa</taxon>
        <taxon>Spiralia</taxon>
        <taxon>Lophotrochozoa</taxon>
        <taxon>Platyhelminthes</taxon>
        <taxon>Monogenea</taxon>
        <taxon>Polyopisthocotylea</taxon>
        <taxon>Polystomatidea</taxon>
        <taxon>Polystomatidae</taxon>
        <taxon>Protopolystoma</taxon>
    </lineage>
</organism>
<dbReference type="EMBL" id="CAAALY010109405">
    <property type="protein sequence ID" value="VEL30103.1"/>
    <property type="molecule type" value="Genomic_DNA"/>
</dbReference>
<name>A0A448X7K3_9PLAT</name>
<proteinExistence type="predicted"/>
<gene>
    <name evidence="1" type="ORF">PXEA_LOCUS23543</name>
</gene>
<protein>
    <submittedName>
        <fullName evidence="1">Uncharacterized protein</fullName>
    </submittedName>
</protein>
<reference evidence="1" key="1">
    <citation type="submission" date="2018-11" db="EMBL/GenBank/DDBJ databases">
        <authorList>
            <consortium name="Pathogen Informatics"/>
        </authorList>
    </citation>
    <scope>NUCLEOTIDE SEQUENCE</scope>
</reference>
<dbReference type="Proteomes" id="UP000784294">
    <property type="component" value="Unassembled WGS sequence"/>
</dbReference>
<sequence length="110" mass="11704">MCSRDEIMELDSTAPACDQTASGQASLSIASTTTNRISLTGRLSVIAARLAEAEAQAAEIAECQKITDSTAGWSQSWLASALDPEVYMRSQLRAMGQTTGGMHFTCMLLL</sequence>
<evidence type="ECO:0000313" key="2">
    <source>
        <dbReference type="Proteomes" id="UP000784294"/>
    </source>
</evidence>
<keyword evidence="2" id="KW-1185">Reference proteome</keyword>
<dbReference type="AlphaFoldDB" id="A0A448X7K3"/>
<evidence type="ECO:0000313" key="1">
    <source>
        <dbReference type="EMBL" id="VEL30103.1"/>
    </source>
</evidence>